<evidence type="ECO:0000256" key="3">
    <source>
        <dbReference type="ARBA" id="ARBA00022692"/>
    </source>
</evidence>
<dbReference type="HAMAP" id="MF_00454">
    <property type="entry name" value="FluC"/>
    <property type="match status" value="1"/>
</dbReference>
<keyword evidence="6 10" id="KW-0407">Ion channel</keyword>
<proteinExistence type="inferred from homology"/>
<evidence type="ECO:0000313" key="11">
    <source>
        <dbReference type="EMBL" id="QAB17992.1"/>
    </source>
</evidence>
<evidence type="ECO:0000256" key="7">
    <source>
        <dbReference type="ARBA" id="ARBA00035120"/>
    </source>
</evidence>
<feature type="binding site" evidence="10">
    <location>
        <position position="98"/>
    </location>
    <ligand>
        <name>Na(+)</name>
        <dbReference type="ChEBI" id="CHEBI:29101"/>
        <note>structural</note>
    </ligand>
</feature>
<feature type="transmembrane region" description="Helical" evidence="10">
    <location>
        <begin position="115"/>
        <end position="140"/>
    </location>
</feature>
<evidence type="ECO:0000256" key="10">
    <source>
        <dbReference type="HAMAP-Rule" id="MF_00454"/>
    </source>
</evidence>
<dbReference type="Pfam" id="PF02537">
    <property type="entry name" value="CRCB"/>
    <property type="match status" value="1"/>
</dbReference>
<comment type="catalytic activity">
    <reaction evidence="8">
        <text>fluoride(in) = fluoride(out)</text>
        <dbReference type="Rhea" id="RHEA:76159"/>
        <dbReference type="ChEBI" id="CHEBI:17051"/>
    </reaction>
    <physiologicalReaction direction="left-to-right" evidence="8">
        <dbReference type="Rhea" id="RHEA:76160"/>
    </physiologicalReaction>
</comment>
<keyword evidence="2 10" id="KW-1003">Cell membrane</keyword>
<keyword evidence="10" id="KW-0915">Sodium</keyword>
<dbReference type="InterPro" id="IPR003691">
    <property type="entry name" value="FluC"/>
</dbReference>
<evidence type="ECO:0000256" key="5">
    <source>
        <dbReference type="ARBA" id="ARBA00023136"/>
    </source>
</evidence>
<feature type="binding site" evidence="10">
    <location>
        <position position="95"/>
    </location>
    <ligand>
        <name>Na(+)</name>
        <dbReference type="ChEBI" id="CHEBI:29101"/>
        <note>structural</note>
    </ligand>
</feature>
<keyword evidence="3 10" id="KW-0812">Transmembrane</keyword>
<dbReference type="PANTHER" id="PTHR28259:SF1">
    <property type="entry name" value="FLUORIDE EXPORT PROTEIN 1-RELATED"/>
    <property type="match status" value="1"/>
</dbReference>
<accession>A0ABX5QG01</accession>
<dbReference type="EMBL" id="CP035037">
    <property type="protein sequence ID" value="QAB17992.1"/>
    <property type="molecule type" value="Genomic_DNA"/>
</dbReference>
<evidence type="ECO:0000256" key="4">
    <source>
        <dbReference type="ARBA" id="ARBA00022989"/>
    </source>
</evidence>
<evidence type="ECO:0000256" key="2">
    <source>
        <dbReference type="ARBA" id="ARBA00022475"/>
    </source>
</evidence>
<protein>
    <recommendedName>
        <fullName evidence="10">Fluoride-specific ion channel FluC</fullName>
    </recommendedName>
</protein>
<comment type="activity regulation">
    <text evidence="10">Na(+) is not transported, but it plays an essential structural role and its presence is essential for fluoride channel function.</text>
</comment>
<feature type="transmembrane region" description="Helical" evidence="10">
    <location>
        <begin position="85"/>
        <end position="103"/>
    </location>
</feature>
<comment type="subcellular location">
    <subcellularLocation>
        <location evidence="1 10">Cell membrane</location>
        <topology evidence="1 10">Multi-pass membrane protein</topology>
    </subcellularLocation>
</comment>
<name>A0ABX5QG01_9MICO</name>
<comment type="similarity">
    <text evidence="7 10">Belongs to the fluoride channel Fluc/FEX (TC 1.A.43) family.</text>
</comment>
<feature type="transmembrane region" description="Helical" evidence="10">
    <location>
        <begin position="52"/>
        <end position="73"/>
    </location>
</feature>
<dbReference type="RefSeq" id="WP_017884576.1">
    <property type="nucleotide sequence ID" value="NZ_CP035037.1"/>
</dbReference>
<comment type="function">
    <text evidence="9 10">Fluoride-specific ion channel. Important for reducing fluoride concentration in the cell, thus reducing its toxicity.</text>
</comment>
<keyword evidence="10" id="KW-0813">Transport</keyword>
<sequence length="154" mass="15381">MSERRSRPGTGEGSRIAATLPDLGVVAVGGAVGSLARHLLSIAIGSSGDFPLAIFVINVCGAFLLGLLVEVVAQAGGEGGRWRTTRLLLGTGALGGFTTYSLLAADLAELLLDGAFGVAALYAVLTLVLGGAASWCGVLAGRMIGPSSARGAER</sequence>
<keyword evidence="12" id="KW-1185">Reference proteome</keyword>
<keyword evidence="10" id="KW-0479">Metal-binding</keyword>
<dbReference type="Proteomes" id="UP000285768">
    <property type="component" value="Chromosome"/>
</dbReference>
<dbReference type="PANTHER" id="PTHR28259">
    <property type="entry name" value="FLUORIDE EXPORT PROTEIN 1-RELATED"/>
    <property type="match status" value="1"/>
</dbReference>
<feature type="transmembrane region" description="Helical" evidence="10">
    <location>
        <begin position="20"/>
        <end position="40"/>
    </location>
</feature>
<evidence type="ECO:0000256" key="8">
    <source>
        <dbReference type="ARBA" id="ARBA00035585"/>
    </source>
</evidence>
<keyword evidence="10" id="KW-0406">Ion transport</keyword>
<evidence type="ECO:0000256" key="6">
    <source>
        <dbReference type="ARBA" id="ARBA00023303"/>
    </source>
</evidence>
<keyword evidence="4 10" id="KW-1133">Transmembrane helix</keyword>
<evidence type="ECO:0000256" key="1">
    <source>
        <dbReference type="ARBA" id="ARBA00004651"/>
    </source>
</evidence>
<evidence type="ECO:0000313" key="12">
    <source>
        <dbReference type="Proteomes" id="UP000285768"/>
    </source>
</evidence>
<keyword evidence="5 10" id="KW-0472">Membrane</keyword>
<organism evidence="11 12">
    <name type="scientific">Leucobacter muris</name>
    <dbReference type="NCBI Taxonomy" id="1935379"/>
    <lineage>
        <taxon>Bacteria</taxon>
        <taxon>Bacillati</taxon>
        <taxon>Actinomycetota</taxon>
        <taxon>Actinomycetes</taxon>
        <taxon>Micrococcales</taxon>
        <taxon>Microbacteriaceae</taxon>
        <taxon>Leucobacter</taxon>
    </lineage>
</organism>
<evidence type="ECO:0000256" key="9">
    <source>
        <dbReference type="ARBA" id="ARBA00049940"/>
    </source>
</evidence>
<reference evidence="11 12" key="1">
    <citation type="submission" date="2019-01" db="EMBL/GenBank/DDBJ databases">
        <title>Leucobacter muris sp. nov. isolated from the nose of a laboratory mouse.</title>
        <authorList>
            <person name="Benga L."/>
            <person name="Sproeer C."/>
            <person name="Schumann P."/>
            <person name="Verbarg S."/>
            <person name="Bunk B."/>
            <person name="Engelhardt E."/>
            <person name="Benten P.M."/>
            <person name="Sager M."/>
        </authorList>
    </citation>
    <scope>NUCLEOTIDE SEQUENCE [LARGE SCALE GENOMIC DNA]</scope>
    <source>
        <strain evidence="11 12">DSM 101948</strain>
    </source>
</reference>
<gene>
    <name evidence="10" type="primary">fluC</name>
    <name evidence="10" type="synonym">crcB</name>
    <name evidence="11" type="ORF">Leucomu_08735</name>
</gene>